<reference evidence="2" key="1">
    <citation type="submission" date="2018-02" db="EMBL/GenBank/DDBJ databases">
        <title>Rhizophora mucronata_Transcriptome.</title>
        <authorList>
            <person name="Meera S.P."/>
            <person name="Sreeshan A."/>
            <person name="Augustine A."/>
        </authorList>
    </citation>
    <scope>NUCLEOTIDE SEQUENCE</scope>
    <source>
        <tissue evidence="2">Leaf</tissue>
    </source>
</reference>
<proteinExistence type="predicted"/>
<evidence type="ECO:0000256" key="1">
    <source>
        <dbReference type="SAM" id="Phobius"/>
    </source>
</evidence>
<feature type="transmembrane region" description="Helical" evidence="1">
    <location>
        <begin position="36"/>
        <end position="60"/>
    </location>
</feature>
<organism evidence="2">
    <name type="scientific">Rhizophora mucronata</name>
    <name type="common">Asiatic mangrove</name>
    <dbReference type="NCBI Taxonomy" id="61149"/>
    <lineage>
        <taxon>Eukaryota</taxon>
        <taxon>Viridiplantae</taxon>
        <taxon>Streptophyta</taxon>
        <taxon>Embryophyta</taxon>
        <taxon>Tracheophyta</taxon>
        <taxon>Spermatophyta</taxon>
        <taxon>Magnoliopsida</taxon>
        <taxon>eudicotyledons</taxon>
        <taxon>Gunneridae</taxon>
        <taxon>Pentapetalae</taxon>
        <taxon>rosids</taxon>
        <taxon>fabids</taxon>
        <taxon>Malpighiales</taxon>
        <taxon>Rhizophoraceae</taxon>
        <taxon>Rhizophora</taxon>
    </lineage>
</organism>
<sequence>MAVPVRAVLLIGFEMARPFGRFCMERRLVGCFLDGLVFLIELLLKHLVLSIAIVATVAAAI</sequence>
<name>A0A2P2J6W8_RHIMU</name>
<keyword evidence="1" id="KW-1133">Transmembrane helix</keyword>
<protein>
    <submittedName>
        <fullName evidence="2">Uncharacterized protein MANES_13G019200</fullName>
    </submittedName>
</protein>
<dbReference type="AlphaFoldDB" id="A0A2P2J6W8"/>
<accession>A0A2P2J6W8</accession>
<keyword evidence="1" id="KW-0812">Transmembrane</keyword>
<evidence type="ECO:0000313" key="2">
    <source>
        <dbReference type="EMBL" id="MBW89223.1"/>
    </source>
</evidence>
<dbReference type="EMBL" id="GGEC01008740">
    <property type="protein sequence ID" value="MBW89223.1"/>
    <property type="molecule type" value="Transcribed_RNA"/>
</dbReference>
<keyword evidence="1" id="KW-0472">Membrane</keyword>